<keyword evidence="3" id="KW-1185">Reference proteome</keyword>
<organism evidence="2 3">
    <name type="scientific">Nephila pilipes</name>
    <name type="common">Giant wood spider</name>
    <name type="synonym">Nephila maculata</name>
    <dbReference type="NCBI Taxonomy" id="299642"/>
    <lineage>
        <taxon>Eukaryota</taxon>
        <taxon>Metazoa</taxon>
        <taxon>Ecdysozoa</taxon>
        <taxon>Arthropoda</taxon>
        <taxon>Chelicerata</taxon>
        <taxon>Arachnida</taxon>
        <taxon>Araneae</taxon>
        <taxon>Araneomorphae</taxon>
        <taxon>Entelegynae</taxon>
        <taxon>Araneoidea</taxon>
        <taxon>Nephilidae</taxon>
        <taxon>Nephila</taxon>
    </lineage>
</organism>
<accession>A0A8X6U997</accession>
<dbReference type="PANTHER" id="PTHR33964:SF1">
    <property type="entry name" value="RE45066P"/>
    <property type="match status" value="1"/>
</dbReference>
<dbReference type="Proteomes" id="UP000887013">
    <property type="component" value="Unassembled WGS sequence"/>
</dbReference>
<protein>
    <submittedName>
        <fullName evidence="2">Uncharacterized protein</fullName>
    </submittedName>
</protein>
<gene>
    <name evidence="2" type="primary">NCL1_25401</name>
    <name evidence="2" type="ORF">NPIL_607721</name>
</gene>
<proteinExistence type="predicted"/>
<feature type="chain" id="PRO_5036497550" evidence="1">
    <location>
        <begin position="20"/>
        <end position="237"/>
    </location>
</feature>
<sequence>MKLLLSLGLTIVFAASVFADPPCHTSEIMQCVDIALNWAHSLPKRSLPTTEEEIDVGCEENNKAMNCALKYRDDCVTPLQKEVLDMVVEGAIKSVKDFCTPGSNMRKSYLKHASCLNQVSQSDGVKEQIEYILAIVENMKNQDNKNMIMYSCCGYRKVHSWFLKTGIDTCGNEAVQPVLDMIHAVASQLPDVLCNGMDGSEDKCTALLPPLGSKVSAEAKKTALFTFLHNALKNWLD</sequence>
<evidence type="ECO:0000313" key="3">
    <source>
        <dbReference type="Proteomes" id="UP000887013"/>
    </source>
</evidence>
<dbReference type="OrthoDB" id="6418946at2759"/>
<feature type="signal peptide" evidence="1">
    <location>
        <begin position="1"/>
        <end position="19"/>
    </location>
</feature>
<evidence type="ECO:0000313" key="2">
    <source>
        <dbReference type="EMBL" id="GFT94298.1"/>
    </source>
</evidence>
<dbReference type="PANTHER" id="PTHR33964">
    <property type="entry name" value="RE45066P-RELATED"/>
    <property type="match status" value="1"/>
</dbReference>
<name>A0A8X6U997_NEPPI</name>
<reference evidence="2" key="1">
    <citation type="submission" date="2020-08" db="EMBL/GenBank/DDBJ databases">
        <title>Multicomponent nature underlies the extraordinary mechanical properties of spider dragline silk.</title>
        <authorList>
            <person name="Kono N."/>
            <person name="Nakamura H."/>
            <person name="Mori M."/>
            <person name="Yoshida Y."/>
            <person name="Ohtoshi R."/>
            <person name="Malay A.D."/>
            <person name="Moran D.A.P."/>
            <person name="Tomita M."/>
            <person name="Numata K."/>
            <person name="Arakawa K."/>
        </authorList>
    </citation>
    <scope>NUCLEOTIDE SEQUENCE</scope>
</reference>
<evidence type="ECO:0000256" key="1">
    <source>
        <dbReference type="SAM" id="SignalP"/>
    </source>
</evidence>
<keyword evidence="1" id="KW-0732">Signal</keyword>
<comment type="caution">
    <text evidence="2">The sequence shown here is derived from an EMBL/GenBank/DDBJ whole genome shotgun (WGS) entry which is preliminary data.</text>
</comment>
<dbReference type="AlphaFoldDB" id="A0A8X6U997"/>
<dbReference type="EMBL" id="BMAW01121488">
    <property type="protein sequence ID" value="GFT94298.1"/>
    <property type="molecule type" value="Genomic_DNA"/>
</dbReference>